<evidence type="ECO:0000313" key="2">
    <source>
        <dbReference type="EMBL" id="ALO60925.1"/>
    </source>
</evidence>
<dbReference type="RefSeq" id="XP_024514464.1">
    <property type="nucleotide sequence ID" value="XM_024658785.1"/>
</dbReference>
<dbReference type="VEuPathDB" id="FungiDB:CNJ03005"/>
<dbReference type="InParanoid" id="A0A0S2LJ01"/>
<keyword evidence="3" id="KW-1185">Reference proteome</keyword>
<name>A0A0S2LJ01_CRYD1</name>
<dbReference type="GeneID" id="36393082"/>
<dbReference type="AlphaFoldDB" id="A0A0S2LJ01"/>
<dbReference type="PaxDb" id="214684-A0A0S2LJ01"/>
<evidence type="ECO:0000256" key="1">
    <source>
        <dbReference type="SAM" id="MobiDB-lite"/>
    </source>
</evidence>
<sequence length="206" mass="22666">MCHVSRKEDHERERVGRKDGKKTADVKQVKPEWVRVDVLGCRAAVNGEGEDGDTVQESEEGADDVEFFKVLEAGEYILIGTLASLNFSHNEEPDTADKEDEGGDGSSEEDVILHLCQVVGLDIGYTRHNTGAKQTNKDPDLEMRTFVPGPGVFPSDSSNQICPIECFFRVDGEDKNPCDGKELGTGTISVWVSVVETSIYHSLYLT</sequence>
<dbReference type="KEGG" id="cne:CNJ03005"/>
<gene>
    <name evidence="2" type="ordered locus">CNJ03005</name>
</gene>
<evidence type="ECO:0000313" key="3">
    <source>
        <dbReference type="Proteomes" id="UP000002149"/>
    </source>
</evidence>
<organism evidence="2 3">
    <name type="scientific">Cryptococcus deneoformans (strain JEC21 / ATCC MYA-565)</name>
    <name type="common">Cryptococcus neoformans var. neoformans serotype D</name>
    <dbReference type="NCBI Taxonomy" id="214684"/>
    <lineage>
        <taxon>Eukaryota</taxon>
        <taxon>Fungi</taxon>
        <taxon>Dikarya</taxon>
        <taxon>Basidiomycota</taxon>
        <taxon>Agaricomycotina</taxon>
        <taxon>Tremellomycetes</taxon>
        <taxon>Tremellales</taxon>
        <taxon>Cryptococcaceae</taxon>
        <taxon>Cryptococcus</taxon>
        <taxon>Cryptococcus neoformans species complex</taxon>
    </lineage>
</organism>
<reference evidence="2 3" key="1">
    <citation type="journal article" date="2005" name="Science">
        <title>The genome of the basidiomycetous yeast and human pathogen Cryptococcus neoformans.</title>
        <authorList>
            <person name="Loftus B.J."/>
            <person name="Fung E."/>
            <person name="Roncaglia P."/>
            <person name="Rowley D."/>
            <person name="Amedeo P."/>
            <person name="Bruno D."/>
            <person name="Vamathevan J."/>
            <person name="Miranda M."/>
            <person name="Anderson I.J."/>
            <person name="Fraser J.A."/>
            <person name="Allen J.E."/>
            <person name="Bosdet I.E."/>
            <person name="Brent M.R."/>
            <person name="Chiu R."/>
            <person name="Doering T.L."/>
            <person name="Donlin M.J."/>
            <person name="D'Souza C.A."/>
            <person name="Fox D.S."/>
            <person name="Grinberg V."/>
            <person name="Fu J."/>
            <person name="Fukushima M."/>
            <person name="Haas B.J."/>
            <person name="Huang J.C."/>
            <person name="Janbon G."/>
            <person name="Jones S.J."/>
            <person name="Koo H.L."/>
            <person name="Krzywinski M.I."/>
            <person name="Kwon-Chung J.K."/>
            <person name="Lengeler K.B."/>
            <person name="Maiti R."/>
            <person name="Marra M.A."/>
            <person name="Marra R.E."/>
            <person name="Mathewson C.A."/>
            <person name="Mitchell T.G."/>
            <person name="Pertea M."/>
            <person name="Riggs F.R."/>
            <person name="Salzberg S.L."/>
            <person name="Schein J.E."/>
            <person name="Shvartsbeyn A."/>
            <person name="Shin H."/>
            <person name="Shumway M."/>
            <person name="Specht C.A."/>
            <person name="Suh B.B."/>
            <person name="Tenney A."/>
            <person name="Utterback T.R."/>
            <person name="Wickes B.L."/>
            <person name="Wortman J.R."/>
            <person name="Wye N.H."/>
            <person name="Kronstad J.W."/>
            <person name="Lodge J.K."/>
            <person name="Heitman J."/>
            <person name="Davis R.W."/>
            <person name="Fraser C.M."/>
            <person name="Hyman R.W."/>
        </authorList>
    </citation>
    <scope>NUCLEOTIDE SEQUENCE [LARGE SCALE GENOMIC DNA]</scope>
    <source>
        <strain evidence="3">JEC21 / ATCC MYA-565</strain>
    </source>
</reference>
<dbReference type="Proteomes" id="UP000002149">
    <property type="component" value="Chromosome 10"/>
</dbReference>
<accession>A0A0S2LJ01</accession>
<dbReference type="EMBL" id="AE017350">
    <property type="protein sequence ID" value="ALO60925.1"/>
    <property type="molecule type" value="Genomic_DNA"/>
</dbReference>
<proteinExistence type="predicted"/>
<feature type="region of interest" description="Disordered" evidence="1">
    <location>
        <begin position="1"/>
        <end position="26"/>
    </location>
</feature>
<protein>
    <submittedName>
        <fullName evidence="2">Uncharacterized protein</fullName>
    </submittedName>
</protein>